<proteinExistence type="predicted"/>
<dbReference type="STRING" id="483937.AMQ84_25985"/>
<reference evidence="2" key="1">
    <citation type="submission" date="2015-03" db="EMBL/GenBank/DDBJ databases">
        <authorList>
            <person name="Wibberg D."/>
        </authorList>
    </citation>
    <scope>NUCLEOTIDE SEQUENCE [LARGE SCALE GENOMIC DNA]</scope>
</reference>
<evidence type="ECO:0000313" key="1">
    <source>
        <dbReference type="EMBL" id="CQR52526.1"/>
    </source>
</evidence>
<gene>
    <name evidence="1" type="ORF">PRIO_0868</name>
</gene>
<name>A0A0E4H762_9BACL</name>
<sequence length="102" mass="11870">MNEINAHHCNLNIWVHLPDEVWDKVANIYELMPGWKGYTDGIPHWFGQEEDDVYMQASVEPSGLSFHAQMNQSEWDSWMDRFKSETTRVLGFEVGEPEDGVL</sequence>
<dbReference type="KEGG" id="pri:PRIO_0868"/>
<dbReference type="Proteomes" id="UP000033163">
    <property type="component" value="Chromosome I"/>
</dbReference>
<dbReference type="AlphaFoldDB" id="A0A0E4H762"/>
<dbReference type="EMBL" id="LN831776">
    <property type="protein sequence ID" value="CQR52526.1"/>
    <property type="molecule type" value="Genomic_DNA"/>
</dbReference>
<dbReference type="PATRIC" id="fig|1073571.4.peg.904"/>
<dbReference type="HOGENOM" id="CLU_179285_0_0_9"/>
<organism evidence="1 2">
    <name type="scientific">Paenibacillus riograndensis SBR5</name>
    <dbReference type="NCBI Taxonomy" id="1073571"/>
    <lineage>
        <taxon>Bacteria</taxon>
        <taxon>Bacillati</taxon>
        <taxon>Bacillota</taxon>
        <taxon>Bacilli</taxon>
        <taxon>Bacillales</taxon>
        <taxon>Paenibacillaceae</taxon>
        <taxon>Paenibacillus</taxon>
        <taxon>Paenibacillus sonchi group</taxon>
    </lineage>
</organism>
<accession>A0A0E4H762</accession>
<evidence type="ECO:0000313" key="2">
    <source>
        <dbReference type="Proteomes" id="UP000033163"/>
    </source>
</evidence>
<protein>
    <submittedName>
        <fullName evidence="1">Uncharacterized protein</fullName>
    </submittedName>
</protein>
<dbReference type="RefSeq" id="WP_020426992.1">
    <property type="nucleotide sequence ID" value="NZ_AGBD01000274.1"/>
</dbReference>